<organism evidence="1 2">
    <name type="scientific">Motilimonas pumila</name>
    <dbReference type="NCBI Taxonomy" id="2303987"/>
    <lineage>
        <taxon>Bacteria</taxon>
        <taxon>Pseudomonadati</taxon>
        <taxon>Pseudomonadota</taxon>
        <taxon>Gammaproteobacteria</taxon>
        <taxon>Alteromonadales</taxon>
        <taxon>Alteromonadales genera incertae sedis</taxon>
        <taxon>Motilimonas</taxon>
    </lineage>
</organism>
<evidence type="ECO:0000313" key="1">
    <source>
        <dbReference type="EMBL" id="RJG47935.1"/>
    </source>
</evidence>
<reference evidence="1 2" key="2">
    <citation type="submission" date="2019-01" db="EMBL/GenBank/DDBJ databases">
        <title>Motilimonas pumilus sp. nov., isolated from the gut of sea cucumber (Apostichopus japonicus).</title>
        <authorList>
            <person name="Wang F.-Q."/>
            <person name="Ren L.-H."/>
            <person name="Lin Y.-W."/>
            <person name="Sun G.-H."/>
            <person name="Du Z.-J."/>
            <person name="Zhao J.-X."/>
            <person name="Liu X.-J."/>
            <person name="Liu L.-J."/>
        </authorList>
    </citation>
    <scope>NUCLEOTIDE SEQUENCE [LARGE SCALE GENOMIC DNA]</scope>
    <source>
        <strain evidence="1 2">PLHSC7-2</strain>
    </source>
</reference>
<name>A0A418YF94_9GAMM</name>
<proteinExistence type="predicted"/>
<comment type="caution">
    <text evidence="1">The sequence shown here is derived from an EMBL/GenBank/DDBJ whole genome shotgun (WGS) entry which is preliminary data.</text>
</comment>
<dbReference type="RefSeq" id="WP_119910518.1">
    <property type="nucleotide sequence ID" value="NZ_QZCH01000010.1"/>
</dbReference>
<accession>A0A418YF94</accession>
<sequence length="61" mass="7028">MIGKVAAYMPTGRQPQHAGIITFFNKKTDEVTIRDFDGSYWNGWFYQVQLVQSEQPETLTS</sequence>
<dbReference type="AlphaFoldDB" id="A0A418YF94"/>
<dbReference type="Proteomes" id="UP000283255">
    <property type="component" value="Unassembled WGS sequence"/>
</dbReference>
<evidence type="ECO:0000313" key="2">
    <source>
        <dbReference type="Proteomes" id="UP000283255"/>
    </source>
</evidence>
<protein>
    <submittedName>
        <fullName evidence="1">Uncharacterized protein</fullName>
    </submittedName>
</protein>
<gene>
    <name evidence="1" type="ORF">D1Z90_09485</name>
</gene>
<keyword evidence="2" id="KW-1185">Reference proteome</keyword>
<reference evidence="1 2" key="1">
    <citation type="submission" date="2018-09" db="EMBL/GenBank/DDBJ databases">
        <authorList>
            <person name="Wang F."/>
        </authorList>
    </citation>
    <scope>NUCLEOTIDE SEQUENCE [LARGE SCALE GENOMIC DNA]</scope>
    <source>
        <strain evidence="1 2">PLHSC7-2</strain>
    </source>
</reference>
<dbReference type="EMBL" id="QZCH01000010">
    <property type="protein sequence ID" value="RJG47935.1"/>
    <property type="molecule type" value="Genomic_DNA"/>
</dbReference>